<keyword evidence="2" id="KW-1185">Reference proteome</keyword>
<proteinExistence type="predicted"/>
<organism evidence="1 2">
    <name type="scientific">Neisseria shayeganii 871</name>
    <dbReference type="NCBI Taxonomy" id="1032488"/>
    <lineage>
        <taxon>Bacteria</taxon>
        <taxon>Pseudomonadati</taxon>
        <taxon>Pseudomonadota</taxon>
        <taxon>Betaproteobacteria</taxon>
        <taxon>Neisseriales</taxon>
        <taxon>Neisseriaceae</taxon>
        <taxon>Neisseria</taxon>
    </lineage>
</organism>
<name>G4CLC5_9NEIS</name>
<dbReference type="HOGENOM" id="CLU_3045733_0_0_4"/>
<dbReference type="STRING" id="1032488.HMPREF9371_2416"/>
<reference evidence="1 2" key="1">
    <citation type="submission" date="2011-05" db="EMBL/GenBank/DDBJ databases">
        <authorList>
            <person name="Muzny D."/>
            <person name="Qin X."/>
            <person name="Deng J."/>
            <person name="Jiang H."/>
            <person name="Liu Y."/>
            <person name="Qu J."/>
            <person name="Song X.-Z."/>
            <person name="Zhang L."/>
            <person name="Thornton R."/>
            <person name="Coyle M."/>
            <person name="Francisco L."/>
            <person name="Jackson L."/>
            <person name="Javaid M."/>
            <person name="Korchina V."/>
            <person name="Kovar C."/>
            <person name="Mata R."/>
            <person name="Mathew T."/>
            <person name="Ngo R."/>
            <person name="Nguyen L."/>
            <person name="Nguyen N."/>
            <person name="Okwuonu G."/>
            <person name="Ongeri F."/>
            <person name="Pham C."/>
            <person name="Simmons D."/>
            <person name="Wilczek-Boney K."/>
            <person name="Hale W."/>
            <person name="Jakkamsetti A."/>
            <person name="Pham P."/>
            <person name="Ruth R."/>
            <person name="San Lucas F."/>
            <person name="Warren J."/>
            <person name="Zhang J."/>
            <person name="Zhao Z."/>
            <person name="Zhou C."/>
            <person name="Zhu D."/>
            <person name="Lee S."/>
            <person name="Bess C."/>
            <person name="Blankenburg K."/>
            <person name="Forbes L."/>
            <person name="Fu Q."/>
            <person name="Gubbala S."/>
            <person name="Hirani K."/>
            <person name="Jayaseelan J.C."/>
            <person name="Lara F."/>
            <person name="Munidasa M."/>
            <person name="Palculict T."/>
            <person name="Patil S."/>
            <person name="Pu L.-L."/>
            <person name="Saada N."/>
            <person name="Tang L."/>
            <person name="Weissenberger G."/>
            <person name="Zhu Y."/>
            <person name="Hemphill L."/>
            <person name="Shang Y."/>
            <person name="Youmans B."/>
            <person name="Ayvaz T."/>
            <person name="Ross M."/>
            <person name="Santibanez J."/>
            <person name="Aqrawi P."/>
            <person name="Gross S."/>
            <person name="Joshi V."/>
            <person name="Fowler G."/>
            <person name="Nazareth L."/>
            <person name="Reid J."/>
            <person name="Worley K."/>
            <person name="Petrosino J."/>
            <person name="Highlander S."/>
            <person name="Gibbs R."/>
        </authorList>
    </citation>
    <scope>NUCLEOTIDE SEQUENCE [LARGE SCALE GENOMIC DNA]</scope>
    <source>
        <strain evidence="1 2">871</strain>
    </source>
</reference>
<protein>
    <submittedName>
        <fullName evidence="1">Uncharacterized protein</fullName>
    </submittedName>
</protein>
<dbReference type="EMBL" id="AGAY01000085">
    <property type="protein sequence ID" value="EGY51355.1"/>
    <property type="molecule type" value="Genomic_DNA"/>
</dbReference>
<evidence type="ECO:0000313" key="1">
    <source>
        <dbReference type="EMBL" id="EGY51355.1"/>
    </source>
</evidence>
<sequence length="54" mass="6127">MIQSLYPNRCRWRSKSGYLKAVRIRGANIGLFSGSLLPIKPHQQTTLTISARKI</sequence>
<evidence type="ECO:0000313" key="2">
    <source>
        <dbReference type="Proteomes" id="UP000003019"/>
    </source>
</evidence>
<accession>G4CLC5</accession>
<dbReference type="AlphaFoldDB" id="G4CLC5"/>
<dbReference type="PATRIC" id="fig|1032488.3.peg.2278"/>
<gene>
    <name evidence="1" type="ORF">HMPREF9371_2416</name>
</gene>
<dbReference type="Proteomes" id="UP000003019">
    <property type="component" value="Unassembled WGS sequence"/>
</dbReference>
<comment type="caution">
    <text evidence="1">The sequence shown here is derived from an EMBL/GenBank/DDBJ whole genome shotgun (WGS) entry which is preliminary data.</text>
</comment>